<keyword evidence="2" id="KW-1185">Reference proteome</keyword>
<name>A0A371H1C6_MUCPR</name>
<organism evidence="1 2">
    <name type="scientific">Mucuna pruriens</name>
    <name type="common">Velvet bean</name>
    <name type="synonym">Dolichos pruriens</name>
    <dbReference type="NCBI Taxonomy" id="157652"/>
    <lineage>
        <taxon>Eukaryota</taxon>
        <taxon>Viridiplantae</taxon>
        <taxon>Streptophyta</taxon>
        <taxon>Embryophyta</taxon>
        <taxon>Tracheophyta</taxon>
        <taxon>Spermatophyta</taxon>
        <taxon>Magnoliopsida</taxon>
        <taxon>eudicotyledons</taxon>
        <taxon>Gunneridae</taxon>
        <taxon>Pentapetalae</taxon>
        <taxon>rosids</taxon>
        <taxon>fabids</taxon>
        <taxon>Fabales</taxon>
        <taxon>Fabaceae</taxon>
        <taxon>Papilionoideae</taxon>
        <taxon>50 kb inversion clade</taxon>
        <taxon>NPAAA clade</taxon>
        <taxon>indigoferoid/millettioid clade</taxon>
        <taxon>Phaseoleae</taxon>
        <taxon>Mucuna</taxon>
    </lineage>
</organism>
<sequence>MKAFPFSLDGAAKDYLYLQLVLFNTWGDMKRIFLEKLFPVSKTASTKKYLLFLYFYKGLMLVDRSMINTASSGALMDKTPTVARNLISNVASNT</sequence>
<evidence type="ECO:0000313" key="2">
    <source>
        <dbReference type="Proteomes" id="UP000257109"/>
    </source>
</evidence>
<comment type="caution">
    <text evidence="1">The sequence shown here is derived from an EMBL/GenBank/DDBJ whole genome shotgun (WGS) entry which is preliminary data.</text>
</comment>
<dbReference type="EMBL" id="QJKJ01003850">
    <property type="protein sequence ID" value="RDX96601.1"/>
    <property type="molecule type" value="Genomic_DNA"/>
</dbReference>
<evidence type="ECO:0000313" key="1">
    <source>
        <dbReference type="EMBL" id="RDX96601.1"/>
    </source>
</evidence>
<dbReference type="PANTHER" id="PTHR33223:SF3">
    <property type="match status" value="1"/>
</dbReference>
<accession>A0A371H1C6</accession>
<dbReference type="OrthoDB" id="1689420at2759"/>
<dbReference type="Proteomes" id="UP000257109">
    <property type="component" value="Unassembled WGS sequence"/>
</dbReference>
<feature type="non-terminal residue" evidence="1">
    <location>
        <position position="1"/>
    </location>
</feature>
<gene>
    <name evidence="1" type="ORF">CR513_20741</name>
</gene>
<protein>
    <submittedName>
        <fullName evidence="1">Uncharacterized protein</fullName>
    </submittedName>
</protein>
<proteinExistence type="predicted"/>
<reference evidence="1" key="1">
    <citation type="submission" date="2018-05" db="EMBL/GenBank/DDBJ databases">
        <title>Draft genome of Mucuna pruriens seed.</title>
        <authorList>
            <person name="Nnadi N.E."/>
            <person name="Vos R."/>
            <person name="Hasami M.H."/>
            <person name="Devisetty U.K."/>
            <person name="Aguiy J.C."/>
        </authorList>
    </citation>
    <scope>NUCLEOTIDE SEQUENCE [LARGE SCALE GENOMIC DNA]</scope>
    <source>
        <strain evidence="1">JCA_2017</strain>
    </source>
</reference>
<dbReference type="PANTHER" id="PTHR33223">
    <property type="entry name" value="CCHC-TYPE DOMAIN-CONTAINING PROTEIN"/>
    <property type="match status" value="1"/>
</dbReference>
<dbReference type="AlphaFoldDB" id="A0A371H1C6"/>